<organism evidence="2 3">
    <name type="scientific">Mycena albidolilacea</name>
    <dbReference type="NCBI Taxonomy" id="1033008"/>
    <lineage>
        <taxon>Eukaryota</taxon>
        <taxon>Fungi</taxon>
        <taxon>Dikarya</taxon>
        <taxon>Basidiomycota</taxon>
        <taxon>Agaricomycotina</taxon>
        <taxon>Agaricomycetes</taxon>
        <taxon>Agaricomycetidae</taxon>
        <taxon>Agaricales</taxon>
        <taxon>Marasmiineae</taxon>
        <taxon>Mycenaceae</taxon>
        <taxon>Mycena</taxon>
    </lineage>
</organism>
<dbReference type="EMBL" id="JARIHO010000069">
    <property type="protein sequence ID" value="KAJ7312844.1"/>
    <property type="molecule type" value="Genomic_DNA"/>
</dbReference>
<evidence type="ECO:0000313" key="2">
    <source>
        <dbReference type="EMBL" id="KAJ7312844.1"/>
    </source>
</evidence>
<keyword evidence="3" id="KW-1185">Reference proteome</keyword>
<name>A0AAD7ED67_9AGAR</name>
<reference evidence="2" key="1">
    <citation type="submission" date="2023-03" db="EMBL/GenBank/DDBJ databases">
        <title>Massive genome expansion in bonnet fungi (Mycena s.s.) driven by repeated elements and novel gene families across ecological guilds.</title>
        <authorList>
            <consortium name="Lawrence Berkeley National Laboratory"/>
            <person name="Harder C.B."/>
            <person name="Miyauchi S."/>
            <person name="Viragh M."/>
            <person name="Kuo A."/>
            <person name="Thoen E."/>
            <person name="Andreopoulos B."/>
            <person name="Lu D."/>
            <person name="Skrede I."/>
            <person name="Drula E."/>
            <person name="Henrissat B."/>
            <person name="Morin E."/>
            <person name="Kohler A."/>
            <person name="Barry K."/>
            <person name="LaButti K."/>
            <person name="Morin E."/>
            <person name="Salamov A."/>
            <person name="Lipzen A."/>
            <person name="Mereny Z."/>
            <person name="Hegedus B."/>
            <person name="Baldrian P."/>
            <person name="Stursova M."/>
            <person name="Weitz H."/>
            <person name="Taylor A."/>
            <person name="Grigoriev I.V."/>
            <person name="Nagy L.G."/>
            <person name="Martin F."/>
            <person name="Kauserud H."/>
        </authorList>
    </citation>
    <scope>NUCLEOTIDE SEQUENCE</scope>
    <source>
        <strain evidence="2">CBHHK002</strain>
    </source>
</reference>
<sequence length="290" mass="31886">MYLARQQLEKLKKMEVTDGGQVTGKPKADTLRDRSKAVEHQLLPGKDQKRNNSGAMEELRKTQKIAKCTNFSGLALDEAEMVLEDVEVSGDAGTQMRLCTARCDAGNGCKMKADFKPLWGSAGQLGNTLARGCAKHNNTGADTRKSGGWDGAEGRMTQTRAVLRGHDIKSGVGQLWDARKAAVDSKRAVMNRLRDAKERESDHGKRTLQHKKAVLNRECRLGGDEDFGKLGTEHGEFLNTLESHCIYTDRTNKRVNGAAYCWRKGGAQVVDVLEIIVVPNCTGPVNLYKT</sequence>
<feature type="region of interest" description="Disordered" evidence="1">
    <location>
        <begin position="15"/>
        <end position="34"/>
    </location>
</feature>
<proteinExistence type="predicted"/>
<evidence type="ECO:0000256" key="1">
    <source>
        <dbReference type="SAM" id="MobiDB-lite"/>
    </source>
</evidence>
<gene>
    <name evidence="2" type="ORF">DFH08DRAFT_821690</name>
</gene>
<accession>A0AAD7ED67</accession>
<protein>
    <submittedName>
        <fullName evidence="2">Uncharacterized protein</fullName>
    </submittedName>
</protein>
<dbReference type="Proteomes" id="UP001218218">
    <property type="component" value="Unassembled WGS sequence"/>
</dbReference>
<dbReference type="AlphaFoldDB" id="A0AAD7ED67"/>
<comment type="caution">
    <text evidence="2">The sequence shown here is derived from an EMBL/GenBank/DDBJ whole genome shotgun (WGS) entry which is preliminary data.</text>
</comment>
<evidence type="ECO:0000313" key="3">
    <source>
        <dbReference type="Proteomes" id="UP001218218"/>
    </source>
</evidence>